<sequence>MAAVSRTSLLLAFTVLCLPWLPEAGALTTMPLPSLYEYAVMRAHRLNQLAFDIYQKFEDARSPAEQNDFYCDNPKASLCSSASDPTPANTQEAPQKSDLELLRTSLLFIQLWLNPVQSLSSVFGNSQLNDTLNSFIYAYLKDLEEVIQTLIGKLEDGSPQTGEMLKQTYRKFDRNSQNDDALLKNYGLLYYFRKDMDKVKTFLRIVRCRFVKGSCGF</sequence>
<comment type="similarity">
    <text evidence="2 7">Belongs to the somatotropin/prolactin family.</text>
</comment>
<evidence type="ECO:0000313" key="10">
    <source>
        <dbReference type="Proteomes" id="UP000233220"/>
    </source>
</evidence>
<keyword evidence="10" id="KW-1185">Reference proteome</keyword>
<dbReference type="Gene3D" id="1.20.1250.10">
    <property type="match status" value="1"/>
</dbReference>
<dbReference type="GO" id="GO:0008083">
    <property type="term" value="F:growth factor activity"/>
    <property type="evidence" value="ECO:0007669"/>
    <property type="project" value="TreeGrafter"/>
</dbReference>
<dbReference type="AlphaFoldDB" id="A0A2K6S092"/>
<evidence type="ECO:0000256" key="2">
    <source>
        <dbReference type="ARBA" id="ARBA00008474"/>
    </source>
</evidence>
<dbReference type="GO" id="GO:0046872">
    <property type="term" value="F:metal ion binding"/>
    <property type="evidence" value="ECO:0007669"/>
    <property type="project" value="UniProtKB-KW"/>
</dbReference>
<dbReference type="GO" id="GO:0048513">
    <property type="term" value="P:animal organ development"/>
    <property type="evidence" value="ECO:0007669"/>
    <property type="project" value="TreeGrafter"/>
</dbReference>
<dbReference type="GO" id="GO:0045927">
    <property type="term" value="P:positive regulation of growth"/>
    <property type="evidence" value="ECO:0007669"/>
    <property type="project" value="TreeGrafter"/>
</dbReference>
<dbReference type="OMA" id="HIVQCHS"/>
<dbReference type="Ensembl" id="ENSSBOT00000003982.1">
    <property type="protein sequence ID" value="ENSSBOP00000000797.1"/>
    <property type="gene ID" value="ENSSBOG00000003503.1"/>
</dbReference>
<dbReference type="InterPro" id="IPR034975">
    <property type="entry name" value="Somatotropin"/>
</dbReference>
<feature type="chain" id="PRO_5014338877" description="Growth hormone" evidence="8">
    <location>
        <begin position="27"/>
        <end position="217"/>
    </location>
</feature>
<dbReference type="CDD" id="cd10285">
    <property type="entry name" value="somatotropin_like"/>
    <property type="match status" value="1"/>
</dbReference>
<evidence type="ECO:0000313" key="9">
    <source>
        <dbReference type="Ensembl" id="ENSSBOP00000000797.1"/>
    </source>
</evidence>
<dbReference type="GO" id="GO:0005131">
    <property type="term" value="F:growth hormone receptor binding"/>
    <property type="evidence" value="ECO:0007669"/>
    <property type="project" value="InterPro"/>
</dbReference>
<evidence type="ECO:0000256" key="5">
    <source>
        <dbReference type="ARBA" id="ARBA00049615"/>
    </source>
</evidence>
<reference evidence="9" key="1">
    <citation type="submission" date="2025-08" db="UniProtKB">
        <authorList>
            <consortium name="Ensembl"/>
        </authorList>
    </citation>
    <scope>IDENTIFICATION</scope>
</reference>
<dbReference type="Proteomes" id="UP000233220">
    <property type="component" value="Unplaced"/>
</dbReference>
<evidence type="ECO:0000256" key="6">
    <source>
        <dbReference type="PIRSR" id="PIRSR601400-1"/>
    </source>
</evidence>
<evidence type="ECO:0000256" key="3">
    <source>
        <dbReference type="ARBA" id="ARBA00022525"/>
    </source>
</evidence>
<comment type="function">
    <text evidence="5">Plays an important role in growth control. Its major role in stimulating body growth is to stimulate the liver and other tissues to secrete IGF1. It stimulates both the differentiation and proliferation of myoblasts. It also stimulates amino acid uptake and protein synthesis in muscle and other tissues.</text>
</comment>
<accession>A0A2K6S092</accession>
<comment type="subcellular location">
    <subcellularLocation>
        <location evidence="1 7">Secreted</location>
    </subcellularLocation>
</comment>
<dbReference type="PANTHER" id="PTHR11417">
    <property type="entry name" value="SOMATOTROPIN,PROLACTIN"/>
    <property type="match status" value="1"/>
</dbReference>
<evidence type="ECO:0000256" key="7">
    <source>
        <dbReference type="RuleBase" id="RU003618"/>
    </source>
</evidence>
<name>A0A2K6S092_SAIBB</name>
<dbReference type="GO" id="GO:0005179">
    <property type="term" value="F:hormone activity"/>
    <property type="evidence" value="ECO:0007669"/>
    <property type="project" value="UniProtKB-KW"/>
</dbReference>
<dbReference type="PANTHER" id="PTHR11417:SF2">
    <property type="entry name" value="SOMATOTROPIN"/>
    <property type="match status" value="1"/>
</dbReference>
<keyword evidence="6" id="KW-0862">Zinc</keyword>
<dbReference type="SUPFAM" id="SSF47266">
    <property type="entry name" value="4-helical cytokines"/>
    <property type="match status" value="1"/>
</dbReference>
<dbReference type="PRINTS" id="PR00836">
    <property type="entry name" value="SOMATOTROPIN"/>
</dbReference>
<dbReference type="GO" id="GO:0005615">
    <property type="term" value="C:extracellular space"/>
    <property type="evidence" value="ECO:0007669"/>
    <property type="project" value="InterPro"/>
</dbReference>
<keyword evidence="4 7" id="KW-0372">Hormone</keyword>
<organism evidence="9 10">
    <name type="scientific">Saimiri boliviensis boliviensis</name>
    <name type="common">Bolivian squirrel monkey</name>
    <dbReference type="NCBI Taxonomy" id="39432"/>
    <lineage>
        <taxon>Eukaryota</taxon>
        <taxon>Metazoa</taxon>
        <taxon>Chordata</taxon>
        <taxon>Craniata</taxon>
        <taxon>Vertebrata</taxon>
        <taxon>Euteleostomi</taxon>
        <taxon>Mammalia</taxon>
        <taxon>Eutheria</taxon>
        <taxon>Euarchontoglires</taxon>
        <taxon>Primates</taxon>
        <taxon>Haplorrhini</taxon>
        <taxon>Platyrrhini</taxon>
        <taxon>Cebidae</taxon>
        <taxon>Saimiriinae</taxon>
        <taxon>Saimiri</taxon>
    </lineage>
</organism>
<feature type="signal peptide" evidence="8">
    <location>
        <begin position="1"/>
        <end position="26"/>
    </location>
</feature>
<dbReference type="GeneTree" id="ENSGT00950000182818"/>
<feature type="binding site" evidence="6">
    <location>
        <position position="44"/>
    </location>
    <ligand>
        <name>Zn(2+)</name>
        <dbReference type="ChEBI" id="CHEBI:29105"/>
    </ligand>
</feature>
<keyword evidence="8" id="KW-0732">Signal</keyword>
<protein>
    <recommendedName>
        <fullName evidence="11">Growth hormone</fullName>
    </recommendedName>
</protein>
<dbReference type="GO" id="GO:0060396">
    <property type="term" value="P:growth hormone receptor signaling pathway"/>
    <property type="evidence" value="ECO:0007669"/>
    <property type="project" value="TreeGrafter"/>
</dbReference>
<dbReference type="GO" id="GO:0031667">
    <property type="term" value="P:response to nutrient levels"/>
    <property type="evidence" value="ECO:0007669"/>
    <property type="project" value="TreeGrafter"/>
</dbReference>
<proteinExistence type="inferred from homology"/>
<dbReference type="GO" id="GO:0046427">
    <property type="term" value="P:positive regulation of receptor signaling pathway via JAK-STAT"/>
    <property type="evidence" value="ECO:0007669"/>
    <property type="project" value="TreeGrafter"/>
</dbReference>
<evidence type="ECO:0000256" key="1">
    <source>
        <dbReference type="ARBA" id="ARBA00004613"/>
    </source>
</evidence>
<dbReference type="Pfam" id="PF00103">
    <property type="entry name" value="Hormone_1"/>
    <property type="match status" value="1"/>
</dbReference>
<dbReference type="InterPro" id="IPR009079">
    <property type="entry name" value="4_helix_cytokine-like_core"/>
</dbReference>
<keyword evidence="6" id="KW-0479">Metal-binding</keyword>
<keyword evidence="3" id="KW-0964">Secreted</keyword>
<evidence type="ECO:0000256" key="4">
    <source>
        <dbReference type="ARBA" id="ARBA00022702"/>
    </source>
</evidence>
<evidence type="ECO:0008006" key="11">
    <source>
        <dbReference type="Google" id="ProtNLM"/>
    </source>
</evidence>
<dbReference type="InterPro" id="IPR001400">
    <property type="entry name" value="Somatotropin/Prolactin"/>
</dbReference>
<reference evidence="9" key="2">
    <citation type="submission" date="2025-09" db="UniProtKB">
        <authorList>
            <consortium name="Ensembl"/>
        </authorList>
    </citation>
    <scope>IDENTIFICATION</scope>
</reference>
<evidence type="ECO:0000256" key="8">
    <source>
        <dbReference type="SAM" id="SignalP"/>
    </source>
</evidence>